<reference evidence="4 5" key="1">
    <citation type="submission" date="2020-08" db="EMBL/GenBank/DDBJ databases">
        <title>Genomic Encyclopedia of Type Strains, Phase IV (KMG-IV): sequencing the most valuable type-strain genomes for metagenomic binning, comparative biology and taxonomic classification.</title>
        <authorList>
            <person name="Goeker M."/>
        </authorList>
    </citation>
    <scope>NUCLEOTIDE SEQUENCE [LARGE SCALE GENOMIC DNA]</scope>
    <source>
        <strain evidence="4 5">DSM 18233</strain>
    </source>
</reference>
<comment type="caution">
    <text evidence="4">The sequence shown here is derived from an EMBL/GenBank/DDBJ whole genome shotgun (WGS) entry which is preliminary data.</text>
</comment>
<sequence length="348" mass="35466">MNIQLKYPEEAKMKVFKRPVSNFFPVLKFLALPAVAAAIALSGCNGAANGNSLLNGSSTSSTSTTGSTTTTPAAKLTLLLSSTNVSATSAVNVTARVLDANNILLANKAITVATSSGAIANISNGGVTDASGLVTFSVTAPAGATSGSITVTVTADSIQQTATLNIMGNTAASIKLGAGNGVAELDTTRWEVPYNALVTDASGNPMPNATVQLTITPLNWYQGYFYVPTGATTWAQHVSSRIDCTSGGNCNPATISPSTTLVTDSTGFVTFNVIYAKSFAYWADVSVTATTSLIGGATTDTMQFTLTGQAAVYKDVTVAPPGQCSPFNSTPNQFGTQTIGSTTISTGC</sequence>
<dbReference type="InterPro" id="IPR008964">
    <property type="entry name" value="Invasin/intimin_cell_adhesion"/>
</dbReference>
<dbReference type="RefSeq" id="WP_184100478.1">
    <property type="nucleotide sequence ID" value="NZ_JACHHN010000004.1"/>
</dbReference>
<feature type="domain" description="Big-1" evidence="3">
    <location>
        <begin position="75"/>
        <end position="167"/>
    </location>
</feature>
<evidence type="ECO:0000256" key="1">
    <source>
        <dbReference type="ARBA" id="ARBA00010116"/>
    </source>
</evidence>
<keyword evidence="5" id="KW-1185">Reference proteome</keyword>
<dbReference type="Proteomes" id="UP000543030">
    <property type="component" value="Unassembled WGS sequence"/>
</dbReference>
<evidence type="ECO:0000313" key="4">
    <source>
        <dbReference type="EMBL" id="MBB5191451.1"/>
    </source>
</evidence>
<evidence type="ECO:0000256" key="2">
    <source>
        <dbReference type="SAM" id="SignalP"/>
    </source>
</evidence>
<protein>
    <recommendedName>
        <fullName evidence="3">Big-1 domain-containing protein</fullName>
    </recommendedName>
</protein>
<evidence type="ECO:0000259" key="3">
    <source>
        <dbReference type="PROSITE" id="PS51127"/>
    </source>
</evidence>
<dbReference type="EMBL" id="JACHHN010000004">
    <property type="protein sequence ID" value="MBB5191451.1"/>
    <property type="molecule type" value="Genomic_DNA"/>
</dbReference>
<dbReference type="AlphaFoldDB" id="A0A840RGV2"/>
<comment type="similarity">
    <text evidence="1">Belongs to the intimin/invasin family.</text>
</comment>
<name>A0A840RGV2_9NEIS</name>
<dbReference type="SUPFAM" id="SSF49373">
    <property type="entry name" value="Invasin/intimin cell-adhesion fragments"/>
    <property type="match status" value="1"/>
</dbReference>
<dbReference type="PROSITE" id="PS51127">
    <property type="entry name" value="BIG1"/>
    <property type="match status" value="1"/>
</dbReference>
<feature type="signal peptide" evidence="2">
    <location>
        <begin position="1"/>
        <end position="47"/>
    </location>
</feature>
<feature type="chain" id="PRO_5032912843" description="Big-1 domain-containing protein" evidence="2">
    <location>
        <begin position="48"/>
        <end position="348"/>
    </location>
</feature>
<dbReference type="Gene3D" id="2.60.40.10">
    <property type="entry name" value="Immunoglobulins"/>
    <property type="match status" value="1"/>
</dbReference>
<dbReference type="InterPro" id="IPR003344">
    <property type="entry name" value="Big_1_dom"/>
</dbReference>
<proteinExistence type="inferred from homology"/>
<accession>A0A840RGV2</accession>
<gene>
    <name evidence="4" type="ORF">HNQ50_002181</name>
</gene>
<dbReference type="InterPro" id="IPR013783">
    <property type="entry name" value="Ig-like_fold"/>
</dbReference>
<organism evidence="4 5">
    <name type="scientific">Silvimonas terrae</name>
    <dbReference type="NCBI Taxonomy" id="300266"/>
    <lineage>
        <taxon>Bacteria</taxon>
        <taxon>Pseudomonadati</taxon>
        <taxon>Pseudomonadota</taxon>
        <taxon>Betaproteobacteria</taxon>
        <taxon>Neisseriales</taxon>
        <taxon>Chitinibacteraceae</taxon>
        <taxon>Silvimonas</taxon>
    </lineage>
</organism>
<evidence type="ECO:0000313" key="5">
    <source>
        <dbReference type="Proteomes" id="UP000543030"/>
    </source>
</evidence>
<keyword evidence="2" id="KW-0732">Signal</keyword>